<name>A0A8S5M039_9CAUD</name>
<proteinExistence type="predicted"/>
<protein>
    <submittedName>
        <fullName evidence="2">Hemolysin XhlA</fullName>
    </submittedName>
</protein>
<reference evidence="2" key="1">
    <citation type="journal article" date="2021" name="Proc. Natl. Acad. Sci. U.S.A.">
        <title>A Catalog of Tens of Thousands of Viruses from Human Metagenomes Reveals Hidden Associations with Chronic Diseases.</title>
        <authorList>
            <person name="Tisza M.J."/>
            <person name="Buck C.B."/>
        </authorList>
    </citation>
    <scope>NUCLEOTIDE SEQUENCE</scope>
    <source>
        <strain evidence="2">CtuvC1</strain>
    </source>
</reference>
<accession>A0A8S5M039</accession>
<dbReference type="EMBL" id="BK014784">
    <property type="protein sequence ID" value="DAD75496.1"/>
    <property type="molecule type" value="Genomic_DNA"/>
</dbReference>
<keyword evidence="1" id="KW-1133">Transmembrane helix</keyword>
<keyword evidence="1" id="KW-0812">Transmembrane</keyword>
<sequence>MNKDDLETIRSEFDNRYVLQATCDERHRAVSNKFANDDKRIELLLQRLASYDKLLWIITTSVVGTLVTSVVSIIIHG</sequence>
<keyword evidence="1" id="KW-0472">Membrane</keyword>
<feature type="transmembrane region" description="Helical" evidence="1">
    <location>
        <begin position="54"/>
        <end position="75"/>
    </location>
</feature>
<organism evidence="2">
    <name type="scientific">Siphoviridae sp. ctuvC1</name>
    <dbReference type="NCBI Taxonomy" id="2826507"/>
    <lineage>
        <taxon>Viruses</taxon>
        <taxon>Duplodnaviria</taxon>
        <taxon>Heunggongvirae</taxon>
        <taxon>Uroviricota</taxon>
        <taxon>Caudoviricetes</taxon>
    </lineage>
</organism>
<evidence type="ECO:0000313" key="2">
    <source>
        <dbReference type="EMBL" id="DAD75496.1"/>
    </source>
</evidence>
<evidence type="ECO:0000256" key="1">
    <source>
        <dbReference type="SAM" id="Phobius"/>
    </source>
</evidence>